<reference evidence="1 2" key="1">
    <citation type="submission" date="2015-04" db="EMBL/GenBank/DDBJ databases">
        <authorList>
            <person name="Syromyatnikov M.Y."/>
            <person name="Popov V.N."/>
        </authorList>
    </citation>
    <scope>NUCLEOTIDE SEQUENCE [LARGE SCALE GENOMIC DNA]</scope>
    <source>
        <strain evidence="1">WF-38-12</strain>
    </source>
</reference>
<sequence>MCVHQNPERESYDEEEQDAATFLDSLYVMDSPAHIKRAVYASDSRLIQTRKTGGGQKGTLREEIESIWYDPDIRPDERLGAILSLIRDLRYDFTQPYKASKYDVQTFKELFTKARASDEQQPNVLSNLAFYIIRIVQRQRAAWTVRQKDNLGHTTRRKTVLVTAEGIDKTPFAAISRELKKVEGGGSENSIQHIEFGNHLQKGSSRGQKLDDMKEGDADIYDYNRIDMDKFLESFLSGYGLAKLLCSEVPRVDSFTFTSKKPFYGRQSFLCAVRCTLLGHGVAALAKKEPKSAVCLLCAAIFGSYHGVFAAMLNGFLASGAPQLPKWAPQTAKIPRDMTAALPHNGHVVSQWTTGNGRRRSQLPSYCYRRAVWFFYLFSTIVKPQLAVDVTLPFLTTKYDRHYYPFDSMAGDLHQDPTCQRSDFLPENTVTVSDRMMLTLPAIIGDYNEDVRDIRPKAYAVMDQAHVSTRSRPPSWTYPTEQHGNGVDEIRGLVLPEEFMTMAVNIQYSDGRVVSVDISQDSQRSDLLQSLDKTGWFIVQTATSVDSTTKQRDLEENPIVKSILGVESKEYSLGRALERAMKHGDRFTVLRIKKYRPFNDEYALARPKLFVPQPTSTAFEFFKNVPEDLPTNTLSSTEELISGFLDQLARTLFQQVPYEDWVRQAMGLEPDSVTALRYSYELISNQLHRAISRGGDFKKFKRIAEETNPFAYLLVKKGCWGVTSWRNTFDFDFTSITDPLQEVISGEEDISTILQRLDVLEERFRRYYFDCLHDWPPFFNVTTPFLIRLRSENTKDMAVSITRCDLEDFRDIKISGLHPKSSCLHFLATQWNSLSETVKECAGATELQESLIALAITLKSLRNFYSMIAILQGLLSSGVKSGRLDKMMHLVDPTENYGTYRRWIDNEPALHFLFPLVRAFRSGDERASSAIYQYQQFEVLDQ</sequence>
<organism evidence="1 2">
    <name type="scientific">Talaromyces islandicus</name>
    <name type="common">Penicillium islandicum</name>
    <dbReference type="NCBI Taxonomy" id="28573"/>
    <lineage>
        <taxon>Eukaryota</taxon>
        <taxon>Fungi</taxon>
        <taxon>Dikarya</taxon>
        <taxon>Ascomycota</taxon>
        <taxon>Pezizomycotina</taxon>
        <taxon>Eurotiomycetes</taxon>
        <taxon>Eurotiomycetidae</taxon>
        <taxon>Eurotiales</taxon>
        <taxon>Trichocomaceae</taxon>
        <taxon>Talaromyces</taxon>
        <taxon>Talaromyces sect. Islandici</taxon>
    </lineage>
</organism>
<dbReference type="Gene3D" id="1.10.840.10">
    <property type="entry name" value="Ras guanine-nucleotide exchange factors catalytic domain"/>
    <property type="match status" value="1"/>
</dbReference>
<dbReference type="AlphaFoldDB" id="A0A0U1MCV0"/>
<accession>A0A0U1MCV0</accession>
<dbReference type="InterPro" id="IPR023578">
    <property type="entry name" value="Ras_GEF_dom_sf"/>
</dbReference>
<dbReference type="GO" id="GO:0005085">
    <property type="term" value="F:guanyl-nucleotide exchange factor activity"/>
    <property type="evidence" value="ECO:0007669"/>
    <property type="project" value="InterPro"/>
</dbReference>
<evidence type="ECO:0000313" key="1">
    <source>
        <dbReference type="EMBL" id="CRG92840.1"/>
    </source>
</evidence>
<proteinExistence type="predicted"/>
<dbReference type="OrthoDB" id="4368774at2759"/>
<dbReference type="STRING" id="28573.A0A0U1MCV0"/>
<dbReference type="GO" id="GO:0007264">
    <property type="term" value="P:small GTPase-mediated signal transduction"/>
    <property type="evidence" value="ECO:0007669"/>
    <property type="project" value="InterPro"/>
</dbReference>
<dbReference type="InterPro" id="IPR036964">
    <property type="entry name" value="RASGEF_cat_dom_sf"/>
</dbReference>
<keyword evidence="2" id="KW-1185">Reference proteome</keyword>
<evidence type="ECO:0000313" key="2">
    <source>
        <dbReference type="Proteomes" id="UP000054383"/>
    </source>
</evidence>
<protein>
    <submittedName>
        <fullName evidence="1">Uncharacterized protein</fullName>
    </submittedName>
</protein>
<dbReference type="EMBL" id="CVMT01000021">
    <property type="protein sequence ID" value="CRG92840.1"/>
    <property type="molecule type" value="Genomic_DNA"/>
</dbReference>
<name>A0A0U1MCV0_TALIS</name>
<dbReference type="SUPFAM" id="SSF48366">
    <property type="entry name" value="Ras GEF"/>
    <property type="match status" value="1"/>
</dbReference>
<gene>
    <name evidence="1" type="ORF">PISL3812_09911</name>
</gene>
<dbReference type="Proteomes" id="UP000054383">
    <property type="component" value="Unassembled WGS sequence"/>
</dbReference>